<evidence type="ECO:0008006" key="3">
    <source>
        <dbReference type="Google" id="ProtNLM"/>
    </source>
</evidence>
<dbReference type="EMBL" id="VSDQ01000577">
    <property type="protein sequence ID" value="TYA78671.1"/>
    <property type="molecule type" value="Genomic_DNA"/>
</dbReference>
<keyword evidence="2" id="KW-1185">Reference proteome</keyword>
<dbReference type="Gene3D" id="3.30.1040.20">
    <property type="match status" value="1"/>
</dbReference>
<dbReference type="OrthoDB" id="662759at2"/>
<sequence length="534" mass="59181">METQLLTKKPIVFVLGLMTILLSCNGCSSESVNNNGNEEVSGEVLTEVNDLLASLNNFNQPEVSGEEFLEEVSKEREGQKNECVVNKYKMAPGFSEMILLDPTSDVVYPGAMLKGESIPTGEYIGITGNRAPITLSVSLENLNGKPSAYIENPNVNTVRTGIKDMLQQGVTGSASAKVNFTTEEVYSEEHLSIALGASYTKGKNSVSGSFNFNSSEKKHKYVIKYLQVYYTIDLTIEDSENPGKLFSSSPNLNATSPVIVSSVKYGRMLIYTVETNSKFTDTQAAFNAAFSGGEVNGEGEHQSFWNSSTVKALVVGGSSGDAAKVVSGPEGVYEYITEGGEYSADSPGAPLGYTLRYIRKGFPVANVVLSSEYNIRTCYEAYHRFYIGLHGIKPKKHEGEHFLEIYGDTEIGIYQNGKAVKEFKKHYKSDPALNVEKDEFVGINGLFEEVELYKPNLNSDYVKLYAKFYESNGSFAPEYFGAETKKVYLKDIKQITDTNNDGKLNKDDIDYIRIDLKELPGSEFRAYYYVWRVY</sequence>
<evidence type="ECO:0000313" key="1">
    <source>
        <dbReference type="EMBL" id="TYA78671.1"/>
    </source>
</evidence>
<reference evidence="1 2" key="1">
    <citation type="submission" date="2019-08" db="EMBL/GenBank/DDBJ databases">
        <title>Seonamhaeicola sediminis sp. nov., isolated from marine sediment.</title>
        <authorList>
            <person name="Cao W.R."/>
        </authorList>
    </citation>
    <scope>NUCLEOTIDE SEQUENCE [LARGE SCALE GENOMIC DNA]</scope>
    <source>
        <strain evidence="1 2">B011</strain>
    </source>
</reference>
<name>A0A5D0I6Z8_9FLAO</name>
<proteinExistence type="predicted"/>
<dbReference type="Proteomes" id="UP000323930">
    <property type="component" value="Unassembled WGS sequence"/>
</dbReference>
<accession>A0A5D0I6Z8</accession>
<organism evidence="1 2">
    <name type="scientific">Seonamhaeicola marinus</name>
    <dbReference type="NCBI Taxonomy" id="1912246"/>
    <lineage>
        <taxon>Bacteria</taxon>
        <taxon>Pseudomonadati</taxon>
        <taxon>Bacteroidota</taxon>
        <taxon>Flavobacteriia</taxon>
        <taxon>Flavobacteriales</taxon>
        <taxon>Flavobacteriaceae</taxon>
    </lineage>
</organism>
<dbReference type="SUPFAM" id="SSF56978">
    <property type="entry name" value="Perfringolysin"/>
    <property type="match status" value="1"/>
</dbReference>
<dbReference type="Gene3D" id="3.40.30.40">
    <property type="entry name" value="Perfringolysin"/>
    <property type="match status" value="1"/>
</dbReference>
<dbReference type="InterPro" id="IPR036363">
    <property type="entry name" value="Thiol_cytolysin_ab_sf"/>
</dbReference>
<dbReference type="RefSeq" id="WP_148541901.1">
    <property type="nucleotide sequence ID" value="NZ_VSDQ01000577.1"/>
</dbReference>
<protein>
    <recommendedName>
        <fullName evidence="3">EF-hand domain-containing protein</fullName>
    </recommendedName>
</protein>
<dbReference type="Gene3D" id="3.90.840.10">
    <property type="entry name" value="Thiol-activated cytolysin superfamily/Thiol-activated cytolysin, alpha-beta domain"/>
    <property type="match status" value="1"/>
</dbReference>
<dbReference type="PROSITE" id="PS00018">
    <property type="entry name" value="EF_HAND_1"/>
    <property type="match status" value="1"/>
</dbReference>
<dbReference type="InterPro" id="IPR036359">
    <property type="entry name" value="Thiol_cytolysin_sf"/>
</dbReference>
<dbReference type="InterPro" id="IPR001869">
    <property type="entry name" value="Thiol_cytolysin"/>
</dbReference>
<dbReference type="AlphaFoldDB" id="A0A5D0I6Z8"/>
<gene>
    <name evidence="1" type="ORF">FUA24_09980</name>
</gene>
<dbReference type="Pfam" id="PF01289">
    <property type="entry name" value="Thiol_cytolysin"/>
    <property type="match status" value="1"/>
</dbReference>
<comment type="caution">
    <text evidence="1">The sequence shown here is derived from an EMBL/GenBank/DDBJ whole genome shotgun (WGS) entry which is preliminary data.</text>
</comment>
<evidence type="ECO:0000313" key="2">
    <source>
        <dbReference type="Proteomes" id="UP000323930"/>
    </source>
</evidence>
<dbReference type="InterPro" id="IPR018247">
    <property type="entry name" value="EF_Hand_1_Ca_BS"/>
</dbReference>
<dbReference type="GO" id="GO:0015485">
    <property type="term" value="F:cholesterol binding"/>
    <property type="evidence" value="ECO:0007669"/>
    <property type="project" value="InterPro"/>
</dbReference>